<feature type="domain" description="Plastocyanin-like" evidence="7">
    <location>
        <begin position="265"/>
        <end position="404"/>
    </location>
</feature>
<keyword evidence="6" id="KW-0812">Transmembrane</keyword>
<dbReference type="InterPro" id="IPR001117">
    <property type="entry name" value="Cu-oxidase_2nd"/>
</dbReference>
<dbReference type="OrthoDB" id="2121828at2759"/>
<keyword evidence="6" id="KW-1133">Transmembrane helix</keyword>
<evidence type="ECO:0000259" key="9">
    <source>
        <dbReference type="Pfam" id="PF07732"/>
    </source>
</evidence>
<evidence type="ECO:0000256" key="4">
    <source>
        <dbReference type="ARBA" id="ARBA00023008"/>
    </source>
</evidence>
<dbReference type="InterPro" id="IPR002355">
    <property type="entry name" value="Cu_oxidase_Cu_BS"/>
</dbReference>
<dbReference type="SUPFAM" id="SSF49503">
    <property type="entry name" value="Cupredoxins"/>
    <property type="match status" value="3"/>
</dbReference>
<dbReference type="Gene3D" id="2.60.40.420">
    <property type="entry name" value="Cupredoxins - blue copper proteins"/>
    <property type="match status" value="3"/>
</dbReference>
<dbReference type="AlphaFoldDB" id="A0A2J6PIN0"/>
<dbReference type="InterPro" id="IPR008972">
    <property type="entry name" value="Cupredoxin"/>
</dbReference>
<dbReference type="InterPro" id="IPR045087">
    <property type="entry name" value="Cu-oxidase_fam"/>
</dbReference>
<dbReference type="Pfam" id="PF07731">
    <property type="entry name" value="Cu-oxidase_2"/>
    <property type="match status" value="1"/>
</dbReference>
<evidence type="ECO:0000256" key="6">
    <source>
        <dbReference type="SAM" id="Phobius"/>
    </source>
</evidence>
<keyword evidence="2" id="KW-0479">Metal-binding</keyword>
<comment type="similarity">
    <text evidence="1">Belongs to the multicopper oxidase family.</text>
</comment>
<feature type="region of interest" description="Disordered" evidence="5">
    <location>
        <begin position="1"/>
        <end position="34"/>
    </location>
</feature>
<keyword evidence="3" id="KW-0560">Oxidoreductase</keyword>
<name>A0A2J6PIN0_9HELO</name>
<sequence>MDSRRSFRYKSSPRSSESVDSNDEVEMQEREDDIEWSQDQRLLPGEDFEVMGELEYKLEWHLRTVWVIVGSFIATALVFCGLMLFTRRFIVADAPEIVIGTYDAAQLGSFRRPASGYILDPAWNFNAPPKVREYKWSIVNRVGNPDGVYRPMLMINGMFPGPLIEANEGDTLVIEVDNQSDNATSIHFHGIYQNGTNFMDGTTGITQCPIAPNHKFRYEFTVTGQSGTYYYHGHHAVSASDGLVGPLVIHSKNEKKLQRIPYVTDRVVMLQDWYHDLSSGLLISALEPGSESSPIPNGALMNGFNQRDCSQLPHRMCDNSTATLPSLDLTANANHRLRFINVGAFAWFQVEVDEHEFAISEVDGTDIVPTYDTRMMISPAQRYSMILSTNHTNADSFWLRARMVAHCWKDPSLPGPGADEIKAVINYTPTGTTKKPKGLLAQPNSRSWNKGMAVECRDMNMTSYVPAIYSPPPPVAAHSYYFRLNLEIGDWRLERGFFNQSTFRPNLQNPTLHRTIDGLSSHNETFNSMKNADGVNGVCYDKKHDLVIQHTGVKVVDIIIQNFDEGNHPMHLHGHKFWVLGQGHGPFPGYESLRMKAKGRGTLDGHERALDNLMRRDVATAEGFGWLALRFVADNPGVWAFHCHMAWHSEAGLVMQFLSRIDKLTDWRIPEANQQLCQVDISELKKGAAPDDSIWFGSGIGG</sequence>
<feature type="compositionally biased region" description="Acidic residues" evidence="5">
    <location>
        <begin position="20"/>
        <end position="34"/>
    </location>
</feature>
<dbReference type="InterPro" id="IPR011706">
    <property type="entry name" value="Cu-oxidase_C"/>
</dbReference>
<dbReference type="Proteomes" id="UP000235672">
    <property type="component" value="Unassembled WGS sequence"/>
</dbReference>
<keyword evidence="6" id="KW-0472">Membrane</keyword>
<dbReference type="Pfam" id="PF07732">
    <property type="entry name" value="Cu-oxidase_3"/>
    <property type="match status" value="1"/>
</dbReference>
<evidence type="ECO:0000256" key="5">
    <source>
        <dbReference type="SAM" id="MobiDB-lite"/>
    </source>
</evidence>
<evidence type="ECO:0000256" key="2">
    <source>
        <dbReference type="ARBA" id="ARBA00022723"/>
    </source>
</evidence>
<dbReference type="PROSITE" id="PS00080">
    <property type="entry name" value="MULTICOPPER_OXIDASE2"/>
    <property type="match status" value="1"/>
</dbReference>
<dbReference type="GO" id="GO:0016491">
    <property type="term" value="F:oxidoreductase activity"/>
    <property type="evidence" value="ECO:0007669"/>
    <property type="project" value="UniProtKB-KW"/>
</dbReference>
<dbReference type="PANTHER" id="PTHR11709">
    <property type="entry name" value="MULTI-COPPER OXIDASE"/>
    <property type="match status" value="1"/>
</dbReference>
<keyword evidence="11" id="KW-1185">Reference proteome</keyword>
<dbReference type="EMBL" id="KZ613526">
    <property type="protein sequence ID" value="PMD13883.1"/>
    <property type="molecule type" value="Genomic_DNA"/>
</dbReference>
<reference evidence="10 11" key="1">
    <citation type="submission" date="2016-05" db="EMBL/GenBank/DDBJ databases">
        <title>A degradative enzymes factory behind the ericoid mycorrhizal symbiosis.</title>
        <authorList>
            <consortium name="DOE Joint Genome Institute"/>
            <person name="Martino E."/>
            <person name="Morin E."/>
            <person name="Grelet G."/>
            <person name="Kuo A."/>
            <person name="Kohler A."/>
            <person name="Daghino S."/>
            <person name="Barry K."/>
            <person name="Choi C."/>
            <person name="Cichocki N."/>
            <person name="Clum A."/>
            <person name="Copeland A."/>
            <person name="Hainaut M."/>
            <person name="Haridas S."/>
            <person name="Labutti K."/>
            <person name="Lindquist E."/>
            <person name="Lipzen A."/>
            <person name="Khouja H.-R."/>
            <person name="Murat C."/>
            <person name="Ohm R."/>
            <person name="Olson A."/>
            <person name="Spatafora J."/>
            <person name="Veneault-Fourrey C."/>
            <person name="Henrissat B."/>
            <person name="Grigoriev I."/>
            <person name="Martin F."/>
            <person name="Perotto S."/>
        </authorList>
    </citation>
    <scope>NUCLEOTIDE SEQUENCE [LARGE SCALE GENOMIC DNA]</scope>
    <source>
        <strain evidence="10 11">UAMH 7357</strain>
    </source>
</reference>
<protein>
    <submittedName>
        <fullName evidence="10">Multicopper oxidase</fullName>
    </submittedName>
</protein>
<gene>
    <name evidence="10" type="ORF">NA56DRAFT_408399</name>
</gene>
<feature type="transmembrane region" description="Helical" evidence="6">
    <location>
        <begin position="65"/>
        <end position="85"/>
    </location>
</feature>
<dbReference type="CDD" id="cd13910">
    <property type="entry name" value="CuRO_3_MCO_like_4"/>
    <property type="match status" value="1"/>
</dbReference>
<evidence type="ECO:0000259" key="8">
    <source>
        <dbReference type="Pfam" id="PF07731"/>
    </source>
</evidence>
<dbReference type="InterPro" id="IPR011707">
    <property type="entry name" value="Cu-oxidase-like_N"/>
</dbReference>
<feature type="domain" description="Plastocyanin-like" evidence="9">
    <location>
        <begin position="145"/>
        <end position="253"/>
    </location>
</feature>
<dbReference type="GO" id="GO:0005507">
    <property type="term" value="F:copper ion binding"/>
    <property type="evidence" value="ECO:0007669"/>
    <property type="project" value="InterPro"/>
</dbReference>
<dbReference type="FunFam" id="2.60.40.420:FF:000071">
    <property type="entry name" value="Conidial pigment biosynthesis oxidase Abr1/brown 1"/>
    <property type="match status" value="1"/>
</dbReference>
<evidence type="ECO:0000256" key="3">
    <source>
        <dbReference type="ARBA" id="ARBA00023002"/>
    </source>
</evidence>
<evidence type="ECO:0000259" key="7">
    <source>
        <dbReference type="Pfam" id="PF00394"/>
    </source>
</evidence>
<organism evidence="10 11">
    <name type="scientific">Hyaloscypha hepaticicola</name>
    <dbReference type="NCBI Taxonomy" id="2082293"/>
    <lineage>
        <taxon>Eukaryota</taxon>
        <taxon>Fungi</taxon>
        <taxon>Dikarya</taxon>
        <taxon>Ascomycota</taxon>
        <taxon>Pezizomycotina</taxon>
        <taxon>Leotiomycetes</taxon>
        <taxon>Helotiales</taxon>
        <taxon>Hyaloscyphaceae</taxon>
        <taxon>Hyaloscypha</taxon>
    </lineage>
</organism>
<dbReference type="Pfam" id="PF00394">
    <property type="entry name" value="Cu-oxidase"/>
    <property type="match status" value="1"/>
</dbReference>
<dbReference type="STRING" id="1745343.A0A2J6PIN0"/>
<feature type="domain" description="Plastocyanin-like" evidence="8">
    <location>
        <begin position="526"/>
        <end position="660"/>
    </location>
</feature>
<dbReference type="PANTHER" id="PTHR11709:SF414">
    <property type="entry name" value="ADR239WP"/>
    <property type="match status" value="1"/>
</dbReference>
<dbReference type="CDD" id="cd13857">
    <property type="entry name" value="CuRO_1_Diphenol_Ox"/>
    <property type="match status" value="1"/>
</dbReference>
<keyword evidence="4" id="KW-0186">Copper</keyword>
<evidence type="ECO:0000313" key="11">
    <source>
        <dbReference type="Proteomes" id="UP000235672"/>
    </source>
</evidence>
<evidence type="ECO:0000256" key="1">
    <source>
        <dbReference type="ARBA" id="ARBA00010609"/>
    </source>
</evidence>
<accession>A0A2J6PIN0</accession>
<proteinExistence type="inferred from homology"/>
<evidence type="ECO:0000313" key="10">
    <source>
        <dbReference type="EMBL" id="PMD13883.1"/>
    </source>
</evidence>